<feature type="binding site" evidence="15">
    <location>
        <position position="200"/>
    </location>
    <ligand>
        <name>Cu cation</name>
        <dbReference type="ChEBI" id="CHEBI:23378"/>
    </ligand>
</feature>
<keyword evidence="7 18" id="KW-0732">Signal</keyword>
<dbReference type="InterPro" id="IPR013766">
    <property type="entry name" value="Thioredoxin_domain"/>
</dbReference>
<keyword evidence="5 17" id="KW-0349">Heme</keyword>
<feature type="signal peptide" evidence="18">
    <location>
        <begin position="1"/>
        <end position="24"/>
    </location>
</feature>
<evidence type="ECO:0000256" key="9">
    <source>
        <dbReference type="ARBA" id="ARBA00022982"/>
    </source>
</evidence>
<keyword evidence="9" id="KW-0249">Electron transport</keyword>
<keyword evidence="8" id="KW-0574">Periplasm</keyword>
<dbReference type="Pfam" id="PF02630">
    <property type="entry name" value="SCO1-SenC"/>
    <property type="match status" value="1"/>
</dbReference>
<feature type="disulfide bond" description="Redox-active" evidence="16">
    <location>
        <begin position="103"/>
        <end position="109"/>
    </location>
</feature>
<dbReference type="FunFam" id="1.10.760.10:FF:000019">
    <property type="entry name" value="Di-heme cytochrome C peroxidase"/>
    <property type="match status" value="1"/>
</dbReference>
<keyword evidence="6 15" id="KW-0479">Metal-binding</keyword>
<keyword evidence="4" id="KW-0813">Transport</keyword>
<evidence type="ECO:0000256" key="13">
    <source>
        <dbReference type="ARBA" id="ARBA00058991"/>
    </source>
</evidence>
<evidence type="ECO:0000256" key="7">
    <source>
        <dbReference type="ARBA" id="ARBA00022729"/>
    </source>
</evidence>
<comment type="similarity">
    <text evidence="3">Belongs to the SCO1/2 family.</text>
</comment>
<dbReference type="Gene3D" id="1.10.760.10">
    <property type="entry name" value="Cytochrome c-like domain"/>
    <property type="match status" value="2"/>
</dbReference>
<dbReference type="CDD" id="cd02968">
    <property type="entry name" value="SCO"/>
    <property type="match status" value="1"/>
</dbReference>
<evidence type="ECO:0000256" key="6">
    <source>
        <dbReference type="ARBA" id="ARBA00022723"/>
    </source>
</evidence>
<dbReference type="InterPro" id="IPR003782">
    <property type="entry name" value="SCO1/SenC"/>
</dbReference>
<keyword evidence="21" id="KW-0575">Peroxidase</keyword>
<evidence type="ECO:0000256" key="1">
    <source>
        <dbReference type="ARBA" id="ARBA00004418"/>
    </source>
</evidence>
<comment type="subcellular location">
    <subcellularLocation>
        <location evidence="1">Periplasm</location>
    </subcellularLocation>
</comment>
<keyword evidence="11 17" id="KW-0408">Iron</keyword>
<gene>
    <name evidence="21" type="ORF">BDD21_4658</name>
</gene>
<dbReference type="Pfam" id="PF03150">
    <property type="entry name" value="CCP_MauG"/>
    <property type="match status" value="1"/>
</dbReference>
<evidence type="ECO:0000256" key="11">
    <source>
        <dbReference type="ARBA" id="ARBA00023004"/>
    </source>
</evidence>
<dbReference type="GO" id="GO:0042597">
    <property type="term" value="C:periplasmic space"/>
    <property type="evidence" value="ECO:0007669"/>
    <property type="project" value="UniProtKB-SubCell"/>
</dbReference>
<evidence type="ECO:0000256" key="4">
    <source>
        <dbReference type="ARBA" id="ARBA00022448"/>
    </source>
</evidence>
<evidence type="ECO:0000256" key="8">
    <source>
        <dbReference type="ARBA" id="ARBA00022764"/>
    </source>
</evidence>
<dbReference type="InterPro" id="IPR051395">
    <property type="entry name" value="Cytochrome_c_Peroxidase/MauG"/>
</dbReference>
<evidence type="ECO:0000256" key="17">
    <source>
        <dbReference type="PROSITE-ProRule" id="PRU00433"/>
    </source>
</evidence>
<evidence type="ECO:0000256" key="2">
    <source>
        <dbReference type="ARBA" id="ARBA00004856"/>
    </source>
</evidence>
<evidence type="ECO:0000256" key="15">
    <source>
        <dbReference type="PIRSR" id="PIRSR603782-1"/>
    </source>
</evidence>
<comment type="function">
    <text evidence="13">Involved in methylamine metabolism. Essential for the maturation of the beta subunit of MADH, presumably via a step in the biosynthesis of tryptophan tryptophylquinone (TTQ), the cofactor of MADH.</text>
</comment>
<dbReference type="InterPro" id="IPR009056">
    <property type="entry name" value="Cyt_c-like_dom"/>
</dbReference>
<evidence type="ECO:0000313" key="22">
    <source>
        <dbReference type="Proteomes" id="UP000274556"/>
    </source>
</evidence>
<evidence type="ECO:0000256" key="12">
    <source>
        <dbReference type="ARBA" id="ARBA00023008"/>
    </source>
</evidence>
<keyword evidence="12 15" id="KW-0186">Copper</keyword>
<dbReference type="GO" id="GO:0046872">
    <property type="term" value="F:metal ion binding"/>
    <property type="evidence" value="ECO:0007669"/>
    <property type="project" value="UniProtKB-KW"/>
</dbReference>
<dbReference type="PROSITE" id="PS51352">
    <property type="entry name" value="THIOREDOXIN_2"/>
    <property type="match status" value="1"/>
</dbReference>
<evidence type="ECO:0000256" key="18">
    <source>
        <dbReference type="SAM" id="SignalP"/>
    </source>
</evidence>
<keyword evidence="16" id="KW-1015">Disulfide bond</keyword>
<dbReference type="PANTHER" id="PTHR30600:SF10">
    <property type="entry name" value="BLL6722 PROTEIN"/>
    <property type="match status" value="1"/>
</dbReference>
<evidence type="ECO:0000256" key="3">
    <source>
        <dbReference type="ARBA" id="ARBA00010996"/>
    </source>
</evidence>
<dbReference type="SUPFAM" id="SSF52833">
    <property type="entry name" value="Thioredoxin-like"/>
    <property type="match status" value="1"/>
</dbReference>
<dbReference type="Proteomes" id="UP000274556">
    <property type="component" value="Unassembled WGS sequence"/>
</dbReference>
<reference evidence="21 22" key="1">
    <citation type="submission" date="2018-10" db="EMBL/GenBank/DDBJ databases">
        <title>Genomic Encyclopedia of Archaeal and Bacterial Type Strains, Phase II (KMG-II): from individual species to whole genera.</title>
        <authorList>
            <person name="Goeker M."/>
        </authorList>
    </citation>
    <scope>NUCLEOTIDE SEQUENCE [LARGE SCALE GENOMIC DNA]</scope>
    <source>
        <strain evidence="21 22">DSM 235</strain>
    </source>
</reference>
<sequence length="627" mass="68624">MSSRCLRALTLAVLSGLVCLDGSAGSPATLDTERVPSAPPRPQVLAPGYANLRFAPPEPGAYRLPVISRAADGGLLDTEGEPVRLHDIYDGRYVILSFIYSSCSDVNGCPLATYVLYRLFQRIARDPALAEQVRLLTLSFDPVHDTPEVMRLYGAGFIGQGAEWVFLTAESEAALDPILASYGQSVTRMPGGGSGEVISHVLRVFLIDREKRVRNIYSTSFLHPDLVLADLQTLVLEAREGTAPRPQDPAVESPRTRELLMQTRHPPLGLPPLPAPPQTSGNTGLTAAKIDLGRRLFFDRRLSANGTLSCAMCHIPTQGYTNHAMSRAVGIGGRSLRRNASSLYNVGHVDPLFPDGRERFLESLTWQELLDLNRMGNRSVAMVLDEIQSASDYRGLFEAAFDGRPAGLETLGEAMATYLRTLVSGQSPFDRWYYGGELGALDASAERGFELFTGRAGCADCHRLGDDHALFTDQRLHNTGIGWAHSMQPQPRRRTLEIVPGVRIEVDLQAVAGTEERPYNDLGHYEVTQDPVDRWRFRTPSLRNVSVTAPYMHDGSLTDLDAVVAYYDRGGHPHPELDERIRPLGLSAQDRADLVAFLHALEGDNLALIEADAAVAPIGMPAGRRSD</sequence>
<protein>
    <recommendedName>
        <fullName evidence="14">Methylamine utilization protein MauG</fullName>
    </recommendedName>
</protein>
<dbReference type="InterPro" id="IPR036909">
    <property type="entry name" value="Cyt_c-like_dom_sf"/>
</dbReference>
<feature type="domain" description="Thioredoxin" evidence="20">
    <location>
        <begin position="64"/>
        <end position="236"/>
    </location>
</feature>
<evidence type="ECO:0000313" key="21">
    <source>
        <dbReference type="EMBL" id="RKT47103.1"/>
    </source>
</evidence>
<dbReference type="GO" id="GO:0020037">
    <property type="term" value="F:heme binding"/>
    <property type="evidence" value="ECO:0007669"/>
    <property type="project" value="InterPro"/>
</dbReference>
<evidence type="ECO:0000256" key="5">
    <source>
        <dbReference type="ARBA" id="ARBA00022617"/>
    </source>
</evidence>
<dbReference type="RefSeq" id="WP_120799121.1">
    <property type="nucleotide sequence ID" value="NZ_RBXL01000001.1"/>
</dbReference>
<evidence type="ECO:0000256" key="10">
    <source>
        <dbReference type="ARBA" id="ARBA00023002"/>
    </source>
</evidence>
<dbReference type="GO" id="GO:0004130">
    <property type="term" value="F:cytochrome-c peroxidase activity"/>
    <property type="evidence" value="ECO:0007669"/>
    <property type="project" value="TreeGrafter"/>
</dbReference>
<name>A0A495VES8_9GAMM</name>
<keyword evidence="10" id="KW-0560">Oxidoreductase</keyword>
<dbReference type="SUPFAM" id="SSF46626">
    <property type="entry name" value="Cytochrome c"/>
    <property type="match status" value="2"/>
</dbReference>
<dbReference type="AlphaFoldDB" id="A0A495VES8"/>
<dbReference type="PANTHER" id="PTHR30600">
    <property type="entry name" value="CYTOCHROME C PEROXIDASE-RELATED"/>
    <property type="match status" value="1"/>
</dbReference>
<dbReference type="EMBL" id="RBXL01000001">
    <property type="protein sequence ID" value="RKT47103.1"/>
    <property type="molecule type" value="Genomic_DNA"/>
</dbReference>
<dbReference type="InterPro" id="IPR004852">
    <property type="entry name" value="Di-haem_cyt_c_peroxidsae"/>
</dbReference>
<proteinExistence type="inferred from homology"/>
<evidence type="ECO:0000259" key="20">
    <source>
        <dbReference type="PROSITE" id="PS51352"/>
    </source>
</evidence>
<evidence type="ECO:0000256" key="16">
    <source>
        <dbReference type="PIRSR" id="PIRSR603782-2"/>
    </source>
</evidence>
<dbReference type="PROSITE" id="PS51007">
    <property type="entry name" value="CYTC"/>
    <property type="match status" value="1"/>
</dbReference>
<comment type="pathway">
    <text evidence="2">One-carbon metabolism; methylamine degradation.</text>
</comment>
<dbReference type="InterPro" id="IPR036249">
    <property type="entry name" value="Thioredoxin-like_sf"/>
</dbReference>
<dbReference type="GO" id="GO:0009055">
    <property type="term" value="F:electron transfer activity"/>
    <property type="evidence" value="ECO:0007669"/>
    <property type="project" value="InterPro"/>
</dbReference>
<keyword evidence="22" id="KW-1185">Reference proteome</keyword>
<feature type="binding site" evidence="15">
    <location>
        <position position="103"/>
    </location>
    <ligand>
        <name>Cu cation</name>
        <dbReference type="ChEBI" id="CHEBI:23378"/>
    </ligand>
</feature>
<feature type="binding site" evidence="15">
    <location>
        <position position="109"/>
    </location>
    <ligand>
        <name>Cu cation</name>
        <dbReference type="ChEBI" id="CHEBI:23378"/>
    </ligand>
</feature>
<dbReference type="Gene3D" id="3.40.30.10">
    <property type="entry name" value="Glutaredoxin"/>
    <property type="match status" value="1"/>
</dbReference>
<organism evidence="21 22">
    <name type="scientific">Thiocapsa rosea</name>
    <dbReference type="NCBI Taxonomy" id="69360"/>
    <lineage>
        <taxon>Bacteria</taxon>
        <taxon>Pseudomonadati</taxon>
        <taxon>Pseudomonadota</taxon>
        <taxon>Gammaproteobacteria</taxon>
        <taxon>Chromatiales</taxon>
        <taxon>Chromatiaceae</taxon>
        <taxon>Thiocapsa</taxon>
    </lineage>
</organism>
<feature type="domain" description="Cytochrome c" evidence="19">
    <location>
        <begin position="443"/>
        <end position="602"/>
    </location>
</feature>
<evidence type="ECO:0000256" key="14">
    <source>
        <dbReference type="ARBA" id="ARBA00073576"/>
    </source>
</evidence>
<dbReference type="OrthoDB" id="9805202at2"/>
<accession>A0A495VES8</accession>
<comment type="caution">
    <text evidence="21">The sequence shown here is derived from an EMBL/GenBank/DDBJ whole genome shotgun (WGS) entry which is preliminary data.</text>
</comment>
<feature type="chain" id="PRO_5019749454" description="Methylamine utilization protein MauG" evidence="18">
    <location>
        <begin position="25"/>
        <end position="627"/>
    </location>
</feature>
<evidence type="ECO:0000259" key="19">
    <source>
        <dbReference type="PROSITE" id="PS51007"/>
    </source>
</evidence>